<dbReference type="Gene3D" id="2.160.20.10">
    <property type="entry name" value="Single-stranded right-handed beta-helix, Pectin lyase-like"/>
    <property type="match status" value="1"/>
</dbReference>
<keyword evidence="1" id="KW-0812">Transmembrane</keyword>
<protein>
    <submittedName>
        <fullName evidence="3">Nuclease</fullName>
    </submittedName>
</protein>
<dbReference type="RefSeq" id="WP_172146351.1">
    <property type="nucleotide sequence ID" value="NZ_JAAIIJ010000023.1"/>
</dbReference>
<feature type="domain" description="DUF7601" evidence="2">
    <location>
        <begin position="1431"/>
        <end position="1540"/>
    </location>
</feature>
<keyword evidence="1" id="KW-0472">Membrane</keyword>
<dbReference type="InterPro" id="IPR011050">
    <property type="entry name" value="Pectin_lyase_fold/virulence"/>
</dbReference>
<evidence type="ECO:0000313" key="3">
    <source>
        <dbReference type="EMBL" id="NMN02581.1"/>
    </source>
</evidence>
<dbReference type="Proteomes" id="UP000553756">
    <property type="component" value="Unassembled WGS sequence"/>
</dbReference>
<dbReference type="SUPFAM" id="SSF51126">
    <property type="entry name" value="Pectin lyase-like"/>
    <property type="match status" value="3"/>
</dbReference>
<reference evidence="3 4" key="1">
    <citation type="submission" date="2020-02" db="EMBL/GenBank/DDBJ databases">
        <title>Characterization of phylogenetic diversity of novel bifidobacterial species isolated in Czech ZOOs.</title>
        <authorList>
            <person name="Lugli G.A."/>
            <person name="Vera N.B."/>
            <person name="Ventura M."/>
        </authorList>
    </citation>
    <scope>NUCLEOTIDE SEQUENCE [LARGE SCALE GENOMIC DNA]</scope>
    <source>
        <strain evidence="3 4">DSM 109963</strain>
    </source>
</reference>
<feature type="transmembrane region" description="Helical" evidence="1">
    <location>
        <begin position="1603"/>
        <end position="1622"/>
    </location>
</feature>
<dbReference type="Pfam" id="PF24547">
    <property type="entry name" value="DUF7601"/>
    <property type="match status" value="1"/>
</dbReference>
<dbReference type="InterPro" id="IPR055382">
    <property type="entry name" value="DUF7601"/>
</dbReference>
<sequence>MLRNVESRGLALGKRRPAGAVMATLLMCLASAVGAFLVLGVAGAQDAYAADAVCQVTSSGSKYDTLQGCVDAAAETDTVTMLVDAYAVPSTVMVPAGKSITVLPKEGGTKLSPAAAFTASTSMLTVESGAGLQVNDGVGSDAFSNLDIDLTSGAYISVADGGTAAFNGCTITYADAASYITSAGTLALNGCTLEGNRASSNNRNQPAVKITGGTVMATNTNAANFYNASGTGGVYGLDGGADLTIDGGTYQNNYSVSSSNLTDDGSVIGGSVALVKGGATVNLQDGTITGNNSPSDSVSSTQWGNAPFTVVNGTFNMTGGTITANQSSFGPITTSTNPSNVVTISGGSITGNTAYYDGGAIFMFGGRLDVNGTAKITNNSAGRCSGAIELRGYNTSDVAYIGGNAEITGNTSCTRETTRTSGALGSLSTTTMSIVHLSGSPNISGNTCNSKPADLEVQVSAANYIVDSDLGDNAKIGIYPNPAATFGAAGKTFAVSSAASSGTVKNLDKFFLDGSSYYGWSNEAYAASATSQDIVWGSEPVCQVQSKKDTSPGYGKYDTLQKCVDNSDATDTVTMLVDTYAVPSTVTVTGKSIVLMPKEGGTKLSPATAFTASTSMFTVASGAGLQVNDGVGSDAFSNLDIDLTRGAYISVASGGTAAFNGCTITYANAASYITSAGDLTLNGCTLEGNRSTITRTQPAVKITGGTATATNTSAANFNNSSGTGGVYRVEGAANLTINGGTYENNYSASTNSATPNMGGSVMFITGGSTVTLQDGTLTNNGAYEANTYANSAVYIQTGTFNMTGGSLTGNKGSHGGAISAWNYAGNTINISGGTISDNQAWYDGGAIYVSETASNTLIVSENAKISGNSAKRNGGAISQRGGTLTISGNAVITGNNVTGAIAQSNPYYGAISSLNAMPTVHLSGSPQIYGNTYGTTAADLEVRTSAANYIVDDDLGDDAKIGIYAYPAATYGVAGATFAKSAATSSLTVKNLDKFFLDGSSYVGWAKAAYVGSGTYQDVVWGGEPVCLVESLKSTSPTYGKYDTLQKCVTASAATDTVTMLVDAYAVPSTVTVPAGKSVVLLPKEGGTKLSLASTFTAGTSMLSVASGATLQLNNAGAEDRLTLDGSATTNNKGINSSGTLNVGSTTIQNFTYSAAANQGGAAILCSGATKLMNGATITDNTVSSDTGWGGAGGIGVNGNNASLLIEDGAKVTRNAGYDGGGISVANGASVTMSGGEISDNYARNPAGGVYLYSTGGSFTMTGGTITGNYSKNYGGGAIFAHTNSTVKLSGGTITGNSSAAGMRGAVEIYTSTSKLEVSGSPVVWGNYVGGTWDATNKKISALGTVQKDLDNTGNNTQAYITVTGDLDAAAKLGVRNAVAAGQPAGAQFGTTSASSALTVKNLSAFKNLDNTNLFGAAGANNQTIWAGYGDVRVYKGTSNNYSDKQHLFEFTLGLPADTTQLAGQVYDASGAATDRSYTFTASDNTFELRDGEYLVIEKVPSAWAITVTESDSRAVTGEPANSQQYKATETVTAPTGSTYTAANLHAVAASKQVTGTVVPTYTYDADTDIYSADETKFNRADFGNVTLDEVPATGVQATDMQYRAMALAAGLALALLAVARLRRHSRA</sequence>
<evidence type="ECO:0000256" key="1">
    <source>
        <dbReference type="SAM" id="Phobius"/>
    </source>
</evidence>
<dbReference type="Gene3D" id="2.60.40.1140">
    <property type="entry name" value="Collagen-binding surface protein Cna, B-type domain"/>
    <property type="match status" value="1"/>
</dbReference>
<name>A0ABX1SXK1_9BIFI</name>
<comment type="caution">
    <text evidence="3">The sequence shown here is derived from an EMBL/GenBank/DDBJ whole genome shotgun (WGS) entry which is preliminary data.</text>
</comment>
<dbReference type="InterPro" id="IPR006626">
    <property type="entry name" value="PbH1"/>
</dbReference>
<gene>
    <name evidence="3" type="ORF">G1C94_1203</name>
</gene>
<accession>A0ABX1SXK1</accession>
<keyword evidence="1" id="KW-1133">Transmembrane helix</keyword>
<keyword evidence="4" id="KW-1185">Reference proteome</keyword>
<evidence type="ECO:0000259" key="2">
    <source>
        <dbReference type="Pfam" id="PF24547"/>
    </source>
</evidence>
<dbReference type="InterPro" id="IPR012334">
    <property type="entry name" value="Pectin_lyas_fold"/>
</dbReference>
<dbReference type="EMBL" id="JAAIIJ010000023">
    <property type="protein sequence ID" value="NMN02581.1"/>
    <property type="molecule type" value="Genomic_DNA"/>
</dbReference>
<dbReference type="SMART" id="SM00710">
    <property type="entry name" value="PbH1"/>
    <property type="match status" value="15"/>
</dbReference>
<evidence type="ECO:0000313" key="4">
    <source>
        <dbReference type="Proteomes" id="UP000553756"/>
    </source>
</evidence>
<organism evidence="3 4">
    <name type="scientific">Bifidobacterium panos</name>
    <dbReference type="NCBI Taxonomy" id="2675321"/>
    <lineage>
        <taxon>Bacteria</taxon>
        <taxon>Bacillati</taxon>
        <taxon>Actinomycetota</taxon>
        <taxon>Actinomycetes</taxon>
        <taxon>Bifidobacteriales</taxon>
        <taxon>Bifidobacteriaceae</taxon>
        <taxon>Bifidobacterium</taxon>
    </lineage>
</organism>
<proteinExistence type="predicted"/>